<feature type="transmembrane region" description="Helical" evidence="1">
    <location>
        <begin position="159"/>
        <end position="180"/>
    </location>
</feature>
<evidence type="ECO:0000313" key="2">
    <source>
        <dbReference type="EMBL" id="MDG2991257.1"/>
    </source>
</evidence>
<keyword evidence="1" id="KW-1133">Transmembrane helix</keyword>
<dbReference type="RefSeq" id="WP_277867131.1">
    <property type="nucleotide sequence ID" value="NZ_JAKKUT010000002.1"/>
</dbReference>
<keyword evidence="1" id="KW-0812">Transmembrane</keyword>
<evidence type="ECO:0000313" key="3">
    <source>
        <dbReference type="Proteomes" id="UP001154265"/>
    </source>
</evidence>
<dbReference type="Proteomes" id="UP001154265">
    <property type="component" value="Unassembled WGS sequence"/>
</dbReference>
<feature type="transmembrane region" description="Helical" evidence="1">
    <location>
        <begin position="12"/>
        <end position="33"/>
    </location>
</feature>
<reference evidence="2" key="2">
    <citation type="submission" date="2022-01" db="EMBL/GenBank/DDBJ databases">
        <authorList>
            <person name="Zivanovic Y."/>
            <person name="Moreira D."/>
            <person name="Lopez-Garcia P."/>
        </authorList>
    </citation>
    <scope>NUCLEOTIDE SEQUENCE</scope>
    <source>
        <strain evidence="2">G9</strain>
    </source>
</reference>
<comment type="caution">
    <text evidence="2">The sequence shown here is derived from an EMBL/GenBank/DDBJ whole genome shotgun (WGS) entry which is preliminary data.</text>
</comment>
<dbReference type="Pfam" id="PF13301">
    <property type="entry name" value="DUF4079"/>
    <property type="match status" value="1"/>
</dbReference>
<keyword evidence="3" id="KW-1185">Reference proteome</keyword>
<feature type="transmembrane region" description="Helical" evidence="1">
    <location>
        <begin position="63"/>
        <end position="86"/>
    </location>
</feature>
<protein>
    <submittedName>
        <fullName evidence="2">DUF4079 domain-containing protein</fullName>
    </submittedName>
</protein>
<name>A0ABT6F090_9SYNE</name>
<accession>A0ABT6F090</accession>
<keyword evidence="1" id="KW-0472">Membrane</keyword>
<reference evidence="2" key="1">
    <citation type="journal article" date="2022" name="Genome Biol. Evol.">
        <title>A New Gene Family Diagnostic for Intracellular Biomineralization of Amorphous Ca Carbonates by Cyanobacteria.</title>
        <authorList>
            <person name="Benzerara K."/>
            <person name="Duprat E."/>
            <person name="Bitard-Feildel T."/>
            <person name="Caumes G."/>
            <person name="Cassier-Chauvat C."/>
            <person name="Chauvat F."/>
            <person name="Dezi M."/>
            <person name="Diop S.I."/>
            <person name="Gaschignard G."/>
            <person name="Gorgen S."/>
            <person name="Gugger M."/>
            <person name="Lopez-Garcia P."/>
            <person name="Millet M."/>
            <person name="Skouri-Panet F."/>
            <person name="Moreira D."/>
            <person name="Callebaut I."/>
        </authorList>
    </citation>
    <scope>NUCLEOTIDE SEQUENCE</scope>
    <source>
        <strain evidence="2">G9</strain>
    </source>
</reference>
<sequence>MLLNLKDIILLLHPILACTFVFPVIGIVSYFAWQTRQRRLREGAESKKIPPTVGREHVQLGNLLTAGVVGITLVAYAYSVIFGFQGFLMQASEGNLDWLRVGLVALMFAVTIASLVFLYQAHNRIWRGVFATLTGIGIVVLGFQPGVFRRDDEWYVSHFYYGIVASLLMIFALAIVQDIYQDRTQTWRRVHIALNTVALILFLGQGITGTRDLLEIPLSWQAPAIYQCNFDSNSPDFKTCP</sequence>
<proteinExistence type="predicted"/>
<organism evidence="2 3">
    <name type="scientific">Candidatus Synechococcus calcipolaris G9</name>
    <dbReference type="NCBI Taxonomy" id="1497997"/>
    <lineage>
        <taxon>Bacteria</taxon>
        <taxon>Bacillati</taxon>
        <taxon>Cyanobacteriota</taxon>
        <taxon>Cyanophyceae</taxon>
        <taxon>Synechococcales</taxon>
        <taxon>Synechococcaceae</taxon>
        <taxon>Synechococcus</taxon>
    </lineage>
</organism>
<gene>
    <name evidence="2" type="ORF">L3556_09995</name>
</gene>
<dbReference type="InterPro" id="IPR025067">
    <property type="entry name" value="DUF4079"/>
</dbReference>
<evidence type="ECO:0000256" key="1">
    <source>
        <dbReference type="SAM" id="Phobius"/>
    </source>
</evidence>
<feature type="transmembrane region" description="Helical" evidence="1">
    <location>
        <begin position="192"/>
        <end position="210"/>
    </location>
</feature>
<dbReference type="EMBL" id="JAKKUT010000002">
    <property type="protein sequence ID" value="MDG2991257.1"/>
    <property type="molecule type" value="Genomic_DNA"/>
</dbReference>
<feature type="transmembrane region" description="Helical" evidence="1">
    <location>
        <begin position="125"/>
        <end position="147"/>
    </location>
</feature>
<feature type="transmembrane region" description="Helical" evidence="1">
    <location>
        <begin position="98"/>
        <end position="118"/>
    </location>
</feature>